<evidence type="ECO:0000259" key="1">
    <source>
        <dbReference type="Pfam" id="PF02627"/>
    </source>
</evidence>
<keyword evidence="3" id="KW-1185">Reference proteome</keyword>
<dbReference type="SUPFAM" id="SSF69118">
    <property type="entry name" value="AhpD-like"/>
    <property type="match status" value="1"/>
</dbReference>
<dbReference type="Pfam" id="PF02627">
    <property type="entry name" value="CMD"/>
    <property type="match status" value="1"/>
</dbReference>
<gene>
    <name evidence="2" type="ordered locus">Ppro_0858</name>
</gene>
<keyword evidence="2" id="KW-0560">Oxidoreductase</keyword>
<dbReference type="PANTHER" id="PTHR33930">
    <property type="entry name" value="ALKYL HYDROPEROXIDE REDUCTASE AHPD"/>
    <property type="match status" value="1"/>
</dbReference>
<evidence type="ECO:0000313" key="2">
    <source>
        <dbReference type="EMBL" id="ABK98487.1"/>
    </source>
</evidence>
<dbReference type="KEGG" id="ppd:Ppro_0858"/>
<dbReference type="InterPro" id="IPR029032">
    <property type="entry name" value="AhpD-like"/>
</dbReference>
<dbReference type="InterPro" id="IPR004675">
    <property type="entry name" value="AhpD_core"/>
</dbReference>
<evidence type="ECO:0000313" key="3">
    <source>
        <dbReference type="Proteomes" id="UP000006732"/>
    </source>
</evidence>
<dbReference type="EMBL" id="CP000482">
    <property type="protein sequence ID" value="ABK98487.1"/>
    <property type="molecule type" value="Genomic_DNA"/>
</dbReference>
<dbReference type="PANTHER" id="PTHR33930:SF2">
    <property type="entry name" value="BLR3452 PROTEIN"/>
    <property type="match status" value="1"/>
</dbReference>
<dbReference type="AlphaFoldDB" id="A1AMB7"/>
<feature type="domain" description="Carboxymuconolactone decarboxylase-like" evidence="1">
    <location>
        <begin position="2"/>
        <end position="49"/>
    </location>
</feature>
<reference evidence="2 3" key="1">
    <citation type="submission" date="2006-10" db="EMBL/GenBank/DDBJ databases">
        <title>Complete sequence of chromosome of Pelobacter propionicus DSM 2379.</title>
        <authorList>
            <consortium name="US DOE Joint Genome Institute"/>
            <person name="Copeland A."/>
            <person name="Lucas S."/>
            <person name="Lapidus A."/>
            <person name="Barry K."/>
            <person name="Detter J.C."/>
            <person name="Glavina del Rio T."/>
            <person name="Hammon N."/>
            <person name="Israni S."/>
            <person name="Dalin E."/>
            <person name="Tice H."/>
            <person name="Pitluck S."/>
            <person name="Saunders E."/>
            <person name="Brettin T."/>
            <person name="Bruce D."/>
            <person name="Han C."/>
            <person name="Tapia R."/>
            <person name="Schmutz J."/>
            <person name="Larimer F."/>
            <person name="Land M."/>
            <person name="Hauser L."/>
            <person name="Kyrpides N."/>
            <person name="Kim E."/>
            <person name="Lovley D."/>
            <person name="Richardson P."/>
        </authorList>
    </citation>
    <scope>NUCLEOTIDE SEQUENCE [LARGE SCALE GENOMIC DNA]</scope>
    <source>
        <strain evidence="3">DSM 2379 / NBRC 103807 / OttBd1</strain>
    </source>
</reference>
<dbReference type="InterPro" id="IPR003779">
    <property type="entry name" value="CMD-like"/>
</dbReference>
<organism evidence="2 3">
    <name type="scientific">Pelobacter propionicus (strain DSM 2379 / NBRC 103807 / OttBd1)</name>
    <dbReference type="NCBI Taxonomy" id="338966"/>
    <lineage>
        <taxon>Bacteria</taxon>
        <taxon>Pseudomonadati</taxon>
        <taxon>Thermodesulfobacteriota</taxon>
        <taxon>Desulfuromonadia</taxon>
        <taxon>Desulfuromonadales</taxon>
        <taxon>Desulfuromonadaceae</taxon>
        <taxon>Pelobacter</taxon>
    </lineage>
</organism>
<dbReference type="STRING" id="338966.Ppro_0858"/>
<protein>
    <submittedName>
        <fullName evidence="2">Alkylhydroperoxidase like protein, AhpD family</fullName>
    </submittedName>
</protein>
<keyword evidence="2" id="KW-0575">Peroxidase</keyword>
<dbReference type="HOGENOM" id="CLU_2552813_0_0_7"/>
<name>A1AMB7_PELPD</name>
<dbReference type="Proteomes" id="UP000006732">
    <property type="component" value="Chromosome"/>
</dbReference>
<sequence length="88" mass="9064">MDERLRELIAIGASVSAHCQPCLSHHLEKARELGISDEEILAAIETGQMVSRGAMNAMGTFSASLVKPAAAACRCGSSPSSSPSSCCA</sequence>
<dbReference type="OrthoDB" id="1683318at2"/>
<dbReference type="Gene3D" id="1.20.1290.10">
    <property type="entry name" value="AhpD-like"/>
    <property type="match status" value="1"/>
</dbReference>
<accession>A1AMB7</accession>
<dbReference type="eggNOG" id="COG0599">
    <property type="taxonomic scope" value="Bacteria"/>
</dbReference>
<dbReference type="RefSeq" id="WP_011734799.1">
    <property type="nucleotide sequence ID" value="NC_008609.1"/>
</dbReference>
<dbReference type="GO" id="GO:0051920">
    <property type="term" value="F:peroxiredoxin activity"/>
    <property type="evidence" value="ECO:0007669"/>
    <property type="project" value="InterPro"/>
</dbReference>
<proteinExistence type="predicted"/>
<dbReference type="NCBIfam" id="TIGR00778">
    <property type="entry name" value="ahpD_dom"/>
    <property type="match status" value="1"/>
</dbReference>